<evidence type="ECO:0000313" key="12">
    <source>
        <dbReference type="Proteomes" id="UP000053091"/>
    </source>
</evidence>
<keyword evidence="6 11" id="KW-0238">DNA-binding</keyword>
<evidence type="ECO:0000256" key="1">
    <source>
        <dbReference type="ARBA" id="ARBA00022553"/>
    </source>
</evidence>
<dbReference type="InterPro" id="IPR001789">
    <property type="entry name" value="Sig_transdc_resp-reg_receiver"/>
</dbReference>
<dbReference type="SUPFAM" id="SSF52540">
    <property type="entry name" value="P-loop containing nucleoside triphosphate hydrolases"/>
    <property type="match status" value="1"/>
</dbReference>
<dbReference type="InterPro" id="IPR058031">
    <property type="entry name" value="AAA_lid_NorR"/>
</dbReference>
<dbReference type="Gene3D" id="3.40.50.2300">
    <property type="match status" value="1"/>
</dbReference>
<dbReference type="FunFam" id="3.40.50.300:FF:000006">
    <property type="entry name" value="DNA-binding transcriptional regulator NtrC"/>
    <property type="match status" value="1"/>
</dbReference>
<sequence length="455" mass="50708">MYKVLIVDDDPTFCLMLKSYLGNKGFDVKEVFTAGSAIKASRESHFDIVLTDFRLPDIDGITLIAELKKIQHGVPVVLMTRYGDIRSAVTAIKSGAFDYITKPVNPDELLLTVNKAISKQKQEKKNESGIRSEPLPGNMSYLRGTSQPAMLVEQYISLIAPTDMSVIIQGESGTGKEYVARMIHMKSQRSSKPFIAVDCGALTNELAASELFGHTRGSFTDAHADKEGQFQQANGGTLFLDEIGNLSYENQIKLLRATQERKVRKLGGTRDVEVDVRIIVATNDDLAAAVQKGSFREDLFHRLNEFKINIPPLRNRGEDIIHFAGYFLENANLELNRNIIGFENDVIEIILKYPWPGNIRELKNVIKRAVLLATAGMITKADLPPEITLPGNAPTPAKIFQPPTTDLKSMAETQEKSTIINVLKQVHYNKTKAARLLNIDRKTLYNKMKLYGIEG</sequence>
<dbReference type="OrthoDB" id="9810703at2"/>
<dbReference type="AlphaFoldDB" id="A0A0S7BXH1"/>
<dbReference type="EMBL" id="DF968183">
    <property type="protein sequence ID" value="GAP45245.1"/>
    <property type="molecule type" value="Genomic_DNA"/>
</dbReference>
<name>A0A0S7BXH1_9BACT</name>
<dbReference type="PATRIC" id="fig|1678841.3.peg.3852"/>
<dbReference type="Proteomes" id="UP000053091">
    <property type="component" value="Unassembled WGS sequence"/>
</dbReference>
<evidence type="ECO:0000256" key="4">
    <source>
        <dbReference type="ARBA" id="ARBA00023012"/>
    </source>
</evidence>
<dbReference type="InterPro" id="IPR011006">
    <property type="entry name" value="CheY-like_superfamily"/>
</dbReference>
<dbReference type="InterPro" id="IPR025662">
    <property type="entry name" value="Sigma_54_int_dom_ATP-bd_1"/>
</dbReference>
<dbReference type="PANTHER" id="PTHR32071">
    <property type="entry name" value="TRANSCRIPTIONAL REGULATORY PROTEIN"/>
    <property type="match status" value="1"/>
</dbReference>
<dbReference type="Pfam" id="PF00072">
    <property type="entry name" value="Response_reg"/>
    <property type="match status" value="1"/>
</dbReference>
<feature type="domain" description="Response regulatory" evidence="10">
    <location>
        <begin position="3"/>
        <end position="117"/>
    </location>
</feature>
<proteinExistence type="predicted"/>
<keyword evidence="4" id="KW-0902">Two-component regulatory system</keyword>
<dbReference type="PROSITE" id="PS50110">
    <property type="entry name" value="RESPONSE_REGULATORY"/>
    <property type="match status" value="1"/>
</dbReference>
<evidence type="ECO:0000256" key="5">
    <source>
        <dbReference type="ARBA" id="ARBA00023015"/>
    </source>
</evidence>
<keyword evidence="12" id="KW-1185">Reference proteome</keyword>
<dbReference type="SUPFAM" id="SSF46689">
    <property type="entry name" value="Homeodomain-like"/>
    <property type="match status" value="1"/>
</dbReference>
<dbReference type="PANTHER" id="PTHR32071:SF81">
    <property type="entry name" value="PROPIONATE CATABOLISM OPERON REGULATORY PROTEIN"/>
    <property type="match status" value="1"/>
</dbReference>
<dbReference type="PROSITE" id="PS50045">
    <property type="entry name" value="SIGMA54_INTERACT_4"/>
    <property type="match status" value="1"/>
</dbReference>
<dbReference type="PROSITE" id="PS00688">
    <property type="entry name" value="SIGMA54_INTERACT_3"/>
    <property type="match status" value="1"/>
</dbReference>
<dbReference type="InterPro" id="IPR025943">
    <property type="entry name" value="Sigma_54_int_dom_ATP-bd_2"/>
</dbReference>
<dbReference type="Pfam" id="PF25601">
    <property type="entry name" value="AAA_lid_14"/>
    <property type="match status" value="1"/>
</dbReference>
<dbReference type="InterPro" id="IPR009057">
    <property type="entry name" value="Homeodomain-like_sf"/>
</dbReference>
<evidence type="ECO:0000313" key="11">
    <source>
        <dbReference type="EMBL" id="GAP45245.1"/>
    </source>
</evidence>
<dbReference type="FunFam" id="3.40.50.2300:FF:000018">
    <property type="entry name" value="DNA-binding transcriptional regulator NtrC"/>
    <property type="match status" value="1"/>
</dbReference>
<dbReference type="PROSITE" id="PS00675">
    <property type="entry name" value="SIGMA54_INTERACT_1"/>
    <property type="match status" value="1"/>
</dbReference>
<feature type="modified residue" description="4-aspartylphosphate" evidence="8">
    <location>
        <position position="52"/>
    </location>
</feature>
<dbReference type="SMART" id="SM00382">
    <property type="entry name" value="AAA"/>
    <property type="match status" value="1"/>
</dbReference>
<dbReference type="PRINTS" id="PR01590">
    <property type="entry name" value="HTHFIS"/>
</dbReference>
<dbReference type="GO" id="GO:0000160">
    <property type="term" value="P:phosphorelay signal transduction system"/>
    <property type="evidence" value="ECO:0007669"/>
    <property type="project" value="UniProtKB-KW"/>
</dbReference>
<dbReference type="GO" id="GO:0043565">
    <property type="term" value="F:sequence-specific DNA binding"/>
    <property type="evidence" value="ECO:0007669"/>
    <property type="project" value="InterPro"/>
</dbReference>
<dbReference type="CDD" id="cd00009">
    <property type="entry name" value="AAA"/>
    <property type="match status" value="1"/>
</dbReference>
<dbReference type="STRING" id="1678841.TBC1_121066"/>
<dbReference type="RefSeq" id="WP_062045476.1">
    <property type="nucleotide sequence ID" value="NZ_DF968183.1"/>
</dbReference>
<evidence type="ECO:0000256" key="3">
    <source>
        <dbReference type="ARBA" id="ARBA00022840"/>
    </source>
</evidence>
<dbReference type="Gene3D" id="1.10.8.60">
    <property type="match status" value="1"/>
</dbReference>
<keyword evidence="3" id="KW-0067">ATP-binding</keyword>
<organism evidence="11">
    <name type="scientific">Lentimicrobium saccharophilum</name>
    <dbReference type="NCBI Taxonomy" id="1678841"/>
    <lineage>
        <taxon>Bacteria</taxon>
        <taxon>Pseudomonadati</taxon>
        <taxon>Bacteroidota</taxon>
        <taxon>Bacteroidia</taxon>
        <taxon>Bacteroidales</taxon>
        <taxon>Lentimicrobiaceae</taxon>
        <taxon>Lentimicrobium</taxon>
    </lineage>
</organism>
<accession>A0A0S7BXH1</accession>
<evidence type="ECO:0000259" key="9">
    <source>
        <dbReference type="PROSITE" id="PS50045"/>
    </source>
</evidence>
<evidence type="ECO:0000256" key="7">
    <source>
        <dbReference type="ARBA" id="ARBA00023163"/>
    </source>
</evidence>
<dbReference type="SMART" id="SM00448">
    <property type="entry name" value="REC"/>
    <property type="match status" value="1"/>
</dbReference>
<dbReference type="InterPro" id="IPR002197">
    <property type="entry name" value="HTH_Fis"/>
</dbReference>
<gene>
    <name evidence="11" type="ORF">TBC1_121066</name>
</gene>
<dbReference type="InterPro" id="IPR025944">
    <property type="entry name" value="Sigma_54_int_dom_CS"/>
</dbReference>
<keyword evidence="7" id="KW-0804">Transcription</keyword>
<dbReference type="Pfam" id="PF02954">
    <property type="entry name" value="HTH_8"/>
    <property type="match status" value="1"/>
</dbReference>
<dbReference type="Gene3D" id="3.40.50.300">
    <property type="entry name" value="P-loop containing nucleotide triphosphate hydrolases"/>
    <property type="match status" value="1"/>
</dbReference>
<keyword evidence="5" id="KW-0805">Transcription regulation</keyword>
<dbReference type="GO" id="GO:0006355">
    <property type="term" value="P:regulation of DNA-templated transcription"/>
    <property type="evidence" value="ECO:0007669"/>
    <property type="project" value="InterPro"/>
</dbReference>
<dbReference type="InterPro" id="IPR002078">
    <property type="entry name" value="Sigma_54_int"/>
</dbReference>
<dbReference type="InterPro" id="IPR003593">
    <property type="entry name" value="AAA+_ATPase"/>
</dbReference>
<dbReference type="PROSITE" id="PS00676">
    <property type="entry name" value="SIGMA54_INTERACT_2"/>
    <property type="match status" value="1"/>
</dbReference>
<evidence type="ECO:0000256" key="8">
    <source>
        <dbReference type="PROSITE-ProRule" id="PRU00169"/>
    </source>
</evidence>
<keyword evidence="1 8" id="KW-0597">Phosphoprotein</keyword>
<reference evidence="11" key="1">
    <citation type="journal article" date="2015" name="Genome Announc.">
        <title>Draft Genome Sequence of Bacteroidales Strain TBC1, a Novel Isolate from a Methanogenic Wastewater Treatment System.</title>
        <authorList>
            <person name="Tourlousse D.M."/>
            <person name="Matsuura N."/>
            <person name="Sun L."/>
            <person name="Toyonaga M."/>
            <person name="Kuroda K."/>
            <person name="Ohashi A."/>
            <person name="Cruz R."/>
            <person name="Yamaguchi T."/>
            <person name="Sekiguchi Y."/>
        </authorList>
    </citation>
    <scope>NUCLEOTIDE SEQUENCE [LARGE SCALE GENOMIC DNA]</scope>
    <source>
        <strain evidence="11">TBC1</strain>
    </source>
</reference>
<evidence type="ECO:0000256" key="6">
    <source>
        <dbReference type="ARBA" id="ARBA00023125"/>
    </source>
</evidence>
<dbReference type="Pfam" id="PF00158">
    <property type="entry name" value="Sigma54_activat"/>
    <property type="match status" value="1"/>
</dbReference>
<dbReference type="CDD" id="cd00156">
    <property type="entry name" value="REC"/>
    <property type="match status" value="1"/>
</dbReference>
<protein>
    <submittedName>
        <fullName evidence="11">DNA-binding transcriptional response regulator, NtrC family</fullName>
    </submittedName>
</protein>
<dbReference type="GO" id="GO:0005524">
    <property type="term" value="F:ATP binding"/>
    <property type="evidence" value="ECO:0007669"/>
    <property type="project" value="UniProtKB-KW"/>
</dbReference>
<feature type="domain" description="Sigma-54 factor interaction" evidence="9">
    <location>
        <begin position="142"/>
        <end position="371"/>
    </location>
</feature>
<evidence type="ECO:0000259" key="10">
    <source>
        <dbReference type="PROSITE" id="PS50110"/>
    </source>
</evidence>
<keyword evidence="2" id="KW-0547">Nucleotide-binding</keyword>
<dbReference type="InterPro" id="IPR027417">
    <property type="entry name" value="P-loop_NTPase"/>
</dbReference>
<dbReference type="Gene3D" id="1.10.10.60">
    <property type="entry name" value="Homeodomain-like"/>
    <property type="match status" value="1"/>
</dbReference>
<evidence type="ECO:0000256" key="2">
    <source>
        <dbReference type="ARBA" id="ARBA00022741"/>
    </source>
</evidence>
<dbReference type="SUPFAM" id="SSF52172">
    <property type="entry name" value="CheY-like"/>
    <property type="match status" value="1"/>
</dbReference>